<name>A0A6B9V774_ARAHY</name>
<dbReference type="Proteomes" id="UP000464620">
    <property type="component" value="Chromosome B09"/>
</dbReference>
<evidence type="ECO:0000313" key="2">
    <source>
        <dbReference type="Proteomes" id="UP000464620"/>
    </source>
</evidence>
<sequence length="56" mass="6002">MQVHDESGAVSCSSDGADGAVRKSLCWRNWVLLLLCPEGEEKDEERLAAAGACCYA</sequence>
<organism evidence="1 2">
    <name type="scientific">Arachis hypogaea</name>
    <name type="common">Peanut</name>
    <dbReference type="NCBI Taxonomy" id="3818"/>
    <lineage>
        <taxon>Eukaryota</taxon>
        <taxon>Viridiplantae</taxon>
        <taxon>Streptophyta</taxon>
        <taxon>Embryophyta</taxon>
        <taxon>Tracheophyta</taxon>
        <taxon>Spermatophyta</taxon>
        <taxon>Magnoliopsida</taxon>
        <taxon>eudicotyledons</taxon>
        <taxon>Gunneridae</taxon>
        <taxon>Pentapetalae</taxon>
        <taxon>rosids</taxon>
        <taxon>fabids</taxon>
        <taxon>Fabales</taxon>
        <taxon>Fabaceae</taxon>
        <taxon>Papilionoideae</taxon>
        <taxon>50 kb inversion clade</taxon>
        <taxon>dalbergioids sensu lato</taxon>
        <taxon>Dalbergieae</taxon>
        <taxon>Pterocarpus clade</taxon>
        <taxon>Arachis</taxon>
    </lineage>
</organism>
<accession>A0A6B9V774</accession>
<dbReference type="AlphaFoldDB" id="A0A6B9V774"/>
<proteinExistence type="predicted"/>
<protein>
    <submittedName>
        <fullName evidence="1">Uncharacterized protein</fullName>
    </submittedName>
</protein>
<gene>
    <name evidence="1" type="ORF">DS421_19g650930</name>
</gene>
<reference evidence="1 2" key="1">
    <citation type="submission" date="2020-01" db="EMBL/GenBank/DDBJ databases">
        <title>Genome sequence of Arachis hypogaea, cultivar Shitouqi.</title>
        <authorList>
            <person name="Zhuang W."/>
            <person name="Chen H."/>
            <person name="Varshney R."/>
            <person name="Wang D."/>
            <person name="Ming R."/>
        </authorList>
    </citation>
    <scope>NUCLEOTIDE SEQUENCE [LARGE SCALE GENOMIC DNA]</scope>
    <source>
        <tissue evidence="1">Young leaf</tissue>
    </source>
</reference>
<dbReference type="EMBL" id="CP031001">
    <property type="protein sequence ID" value="QHN77239.1"/>
    <property type="molecule type" value="Genomic_DNA"/>
</dbReference>
<evidence type="ECO:0000313" key="1">
    <source>
        <dbReference type="EMBL" id="QHN77239.1"/>
    </source>
</evidence>